<keyword evidence="2" id="KW-1185">Reference proteome</keyword>
<dbReference type="AlphaFoldDB" id="A0A0A2MV92"/>
<accession>A0A0A2MV92</accession>
<dbReference type="STRING" id="1121898.GCA_000422725_03283"/>
<protein>
    <submittedName>
        <fullName evidence="1">Uncharacterized protein</fullName>
    </submittedName>
</protein>
<name>A0A0A2MV92_9FLAO</name>
<evidence type="ECO:0000313" key="1">
    <source>
        <dbReference type="EMBL" id="KGO92130.1"/>
    </source>
</evidence>
<dbReference type="Proteomes" id="UP000030111">
    <property type="component" value="Unassembled WGS sequence"/>
</dbReference>
<dbReference type="OrthoDB" id="1365741at2"/>
<organism evidence="1 2">
    <name type="scientific">Flavobacterium subsaxonicum WB 4.1-42 = DSM 21790</name>
    <dbReference type="NCBI Taxonomy" id="1121898"/>
    <lineage>
        <taxon>Bacteria</taxon>
        <taxon>Pseudomonadati</taxon>
        <taxon>Bacteroidota</taxon>
        <taxon>Flavobacteriia</taxon>
        <taxon>Flavobacteriales</taxon>
        <taxon>Flavobacteriaceae</taxon>
        <taxon>Flavobacterium</taxon>
    </lineage>
</organism>
<dbReference type="EMBL" id="JRLY01000012">
    <property type="protein sequence ID" value="KGO92130.1"/>
    <property type="molecule type" value="Genomic_DNA"/>
</dbReference>
<gene>
    <name evidence="1" type="ORF">Q766_14670</name>
</gene>
<reference evidence="1 2" key="1">
    <citation type="submission" date="2013-09" db="EMBL/GenBank/DDBJ databases">
        <authorList>
            <person name="Zeng Z."/>
            <person name="Chen C."/>
        </authorList>
    </citation>
    <scope>NUCLEOTIDE SEQUENCE [LARGE SCALE GENOMIC DNA]</scope>
    <source>
        <strain evidence="1 2">WB 4.1-42</strain>
    </source>
</reference>
<comment type="caution">
    <text evidence="1">The sequence shown here is derived from an EMBL/GenBank/DDBJ whole genome shotgun (WGS) entry which is preliminary data.</text>
</comment>
<sequence>MGTIIGSFYLKPTDNGNLTGEFTNNRLFTVATENATLVEKGTEPFIGKYSSTWDGVDGPATGNLTIAFIESTVPSNVKYKLVWTDWDGTVLFTGEALLAEGLLIGHYVSVK</sequence>
<proteinExistence type="predicted"/>
<evidence type="ECO:0000313" key="2">
    <source>
        <dbReference type="Proteomes" id="UP000030111"/>
    </source>
</evidence>
<dbReference type="RefSeq" id="WP_026991261.1">
    <property type="nucleotide sequence ID" value="NZ_AUGP01000028.1"/>
</dbReference>